<proteinExistence type="predicted"/>
<keyword evidence="1" id="KW-0472">Membrane</keyword>
<dbReference type="Proteomes" id="UP000223606">
    <property type="component" value="Chromosome 1"/>
</dbReference>
<keyword evidence="1" id="KW-0812">Transmembrane</keyword>
<dbReference type="OrthoDB" id="7360463at2"/>
<accession>A0A2C9D7R7</accession>
<keyword evidence="4" id="KW-1185">Reference proteome</keyword>
<dbReference type="PANTHER" id="PTHR40547:SF1">
    <property type="entry name" value="SLL0298 PROTEIN"/>
    <property type="match status" value="1"/>
</dbReference>
<feature type="domain" description="DUF2062" evidence="2">
    <location>
        <begin position="27"/>
        <end position="178"/>
    </location>
</feature>
<evidence type="ECO:0000259" key="2">
    <source>
        <dbReference type="Pfam" id="PF09835"/>
    </source>
</evidence>
<dbReference type="KEGG" id="hdi:HDIA_2752"/>
<evidence type="ECO:0000313" key="3">
    <source>
        <dbReference type="EMBL" id="SON56293.1"/>
    </source>
</evidence>
<sequence>MMFRRRKPLGWRQRIEQALWPKGGWSRSVAYFRKRIVRLKATPHAVAAGVAAGAFSSFTPFIGFHFLLGFGVAYLFRGSMIAAALGTAIGNPLTFPFIWLSTFEVGRFVLSLLNVSSGDAEAPHAALFSKGLFNEGLSHLWPTLEPMIVGSIPLGLASAAIVYAIAFKMVATHQENRRQRRAEAQASMSAALKAQSVKDFGEAA</sequence>
<evidence type="ECO:0000313" key="4">
    <source>
        <dbReference type="Proteomes" id="UP000223606"/>
    </source>
</evidence>
<feature type="transmembrane region" description="Helical" evidence="1">
    <location>
        <begin position="147"/>
        <end position="171"/>
    </location>
</feature>
<gene>
    <name evidence="3" type="ORF">HDIA_2752</name>
</gene>
<organism evidence="3 4">
    <name type="scientific">Hartmannibacter diazotrophicus</name>
    <dbReference type="NCBI Taxonomy" id="1482074"/>
    <lineage>
        <taxon>Bacteria</taxon>
        <taxon>Pseudomonadati</taxon>
        <taxon>Pseudomonadota</taxon>
        <taxon>Alphaproteobacteria</taxon>
        <taxon>Hyphomicrobiales</taxon>
        <taxon>Pleomorphomonadaceae</taxon>
        <taxon>Hartmannibacter</taxon>
    </lineage>
</organism>
<evidence type="ECO:0000256" key="1">
    <source>
        <dbReference type="SAM" id="Phobius"/>
    </source>
</evidence>
<keyword evidence="1" id="KW-1133">Transmembrane helix</keyword>
<dbReference type="InterPro" id="IPR018639">
    <property type="entry name" value="DUF2062"/>
</dbReference>
<dbReference type="Pfam" id="PF09835">
    <property type="entry name" value="DUF2062"/>
    <property type="match status" value="1"/>
</dbReference>
<dbReference type="EMBL" id="LT960614">
    <property type="protein sequence ID" value="SON56293.1"/>
    <property type="molecule type" value="Genomic_DNA"/>
</dbReference>
<dbReference type="PANTHER" id="PTHR40547">
    <property type="entry name" value="SLL0298 PROTEIN"/>
    <property type="match status" value="1"/>
</dbReference>
<name>A0A2C9D7R7_9HYPH</name>
<reference evidence="4" key="1">
    <citation type="submission" date="2017-09" db="EMBL/GenBank/DDBJ databases">
        <title>Genome sequence of Nannocystis excedens DSM 71.</title>
        <authorList>
            <person name="Blom J."/>
        </authorList>
    </citation>
    <scope>NUCLEOTIDE SEQUENCE [LARGE SCALE GENOMIC DNA]</scope>
    <source>
        <strain evidence="4">type strain: E19</strain>
    </source>
</reference>
<protein>
    <recommendedName>
        <fullName evidence="2">DUF2062 domain-containing protein</fullName>
    </recommendedName>
</protein>
<feature type="transmembrane region" description="Helical" evidence="1">
    <location>
        <begin position="41"/>
        <end position="58"/>
    </location>
</feature>
<dbReference type="AlphaFoldDB" id="A0A2C9D7R7"/>